<name>A0A497JIL3_9ARCH</name>
<keyword evidence="2 4" id="KW-0689">Ribosomal protein</keyword>
<accession>A0A497JIL3</accession>
<feature type="domain" description="KOW" evidence="5">
    <location>
        <begin position="45"/>
        <end position="72"/>
    </location>
</feature>
<dbReference type="InterPro" id="IPR005756">
    <property type="entry name" value="Ribosomal_uL24_euk/arc"/>
</dbReference>
<comment type="function">
    <text evidence="4">One of two assembly initiator proteins, it binds directly to the 5'-end of the 23S rRNA, where it nucleates assembly of the 50S subunit.</text>
</comment>
<comment type="similarity">
    <text evidence="1 4">Belongs to the universal ribosomal protein uL24 family.</text>
</comment>
<dbReference type="Gene3D" id="2.30.30.30">
    <property type="match status" value="1"/>
</dbReference>
<evidence type="ECO:0000256" key="3">
    <source>
        <dbReference type="ARBA" id="ARBA00023274"/>
    </source>
</evidence>
<dbReference type="PANTHER" id="PTHR11143">
    <property type="entry name" value="60S RIBOSOMAL PROTEIN L26 FAMILY MEMBER"/>
    <property type="match status" value="1"/>
</dbReference>
<comment type="function">
    <text evidence="4">Located at the polypeptide exit tunnel on the outside of the subunit.</text>
</comment>
<dbReference type="CDD" id="cd06089">
    <property type="entry name" value="KOW_RPL26"/>
    <property type="match status" value="1"/>
</dbReference>
<keyword evidence="3 4" id="KW-0687">Ribonucleoprotein</keyword>
<evidence type="ECO:0000313" key="7">
    <source>
        <dbReference type="Proteomes" id="UP000278031"/>
    </source>
</evidence>
<dbReference type="HAMAP" id="MF_01326_A">
    <property type="entry name" value="Ribosomal_uL24_A"/>
    <property type="match status" value="1"/>
</dbReference>
<dbReference type="AlphaFoldDB" id="A0A497JIL3"/>
<dbReference type="GO" id="GO:0019843">
    <property type="term" value="F:rRNA binding"/>
    <property type="evidence" value="ECO:0007669"/>
    <property type="project" value="UniProtKB-UniRule"/>
</dbReference>
<evidence type="ECO:0000256" key="1">
    <source>
        <dbReference type="ARBA" id="ARBA00010618"/>
    </source>
</evidence>
<keyword evidence="4" id="KW-0699">rRNA-binding</keyword>
<dbReference type="GO" id="GO:0003735">
    <property type="term" value="F:structural constituent of ribosome"/>
    <property type="evidence" value="ECO:0007669"/>
    <property type="project" value="UniProtKB-UniRule"/>
</dbReference>
<reference evidence="6 7" key="1">
    <citation type="submission" date="2018-06" db="EMBL/GenBank/DDBJ databases">
        <title>Extensive metabolic versatility and redundancy in microbially diverse, dynamic hydrothermal sediments.</title>
        <authorList>
            <person name="Dombrowski N."/>
            <person name="Teske A."/>
            <person name="Baker B.J."/>
        </authorList>
    </citation>
    <scope>NUCLEOTIDE SEQUENCE [LARGE SCALE GENOMIC DNA]</scope>
    <source>
        <strain evidence="6">B51_G17</strain>
    </source>
</reference>
<dbReference type="SMART" id="SM00739">
    <property type="entry name" value="KOW"/>
    <property type="match status" value="1"/>
</dbReference>
<gene>
    <name evidence="4" type="primary">rpl24</name>
    <name evidence="6" type="ORF">DRO04_03200</name>
</gene>
<evidence type="ECO:0000259" key="5">
    <source>
        <dbReference type="SMART" id="SM00739"/>
    </source>
</evidence>
<protein>
    <recommendedName>
        <fullName evidence="4">Large ribosomal subunit protein uL24</fullName>
    </recommendedName>
</protein>
<dbReference type="InterPro" id="IPR014722">
    <property type="entry name" value="Rib_uL2_dom2"/>
</dbReference>
<keyword evidence="4" id="KW-0694">RNA-binding</keyword>
<dbReference type="EMBL" id="QMWP01000127">
    <property type="protein sequence ID" value="RLG69575.1"/>
    <property type="molecule type" value="Genomic_DNA"/>
</dbReference>
<dbReference type="GO" id="GO:0006412">
    <property type="term" value="P:translation"/>
    <property type="evidence" value="ECO:0007669"/>
    <property type="project" value="UniProtKB-UniRule"/>
</dbReference>
<dbReference type="InterPro" id="IPR005824">
    <property type="entry name" value="KOW"/>
</dbReference>
<comment type="caution">
    <text evidence="6">The sequence shown here is derived from an EMBL/GenBank/DDBJ whole genome shotgun (WGS) entry which is preliminary data.</text>
</comment>
<evidence type="ECO:0000313" key="6">
    <source>
        <dbReference type="EMBL" id="RLG69575.1"/>
    </source>
</evidence>
<dbReference type="Proteomes" id="UP000278031">
    <property type="component" value="Unassembled WGS sequence"/>
</dbReference>
<dbReference type="SUPFAM" id="SSF50104">
    <property type="entry name" value="Translation proteins SH3-like domain"/>
    <property type="match status" value="1"/>
</dbReference>
<evidence type="ECO:0000256" key="2">
    <source>
        <dbReference type="ARBA" id="ARBA00022980"/>
    </source>
</evidence>
<evidence type="ECO:0000256" key="4">
    <source>
        <dbReference type="HAMAP-Rule" id="MF_01326"/>
    </source>
</evidence>
<organism evidence="6 7">
    <name type="scientific">Candidatus Iainarchaeum sp</name>
    <dbReference type="NCBI Taxonomy" id="3101447"/>
    <lineage>
        <taxon>Archaea</taxon>
        <taxon>Candidatus Iainarchaeota</taxon>
        <taxon>Candidatus Iainarchaeia</taxon>
        <taxon>Candidatus Iainarchaeales</taxon>
        <taxon>Candidatus Iainarchaeaceae</taxon>
        <taxon>Candidatus Iainarchaeum</taxon>
    </lineage>
</organism>
<proteinExistence type="inferred from homology"/>
<dbReference type="InterPro" id="IPR041988">
    <property type="entry name" value="Ribosomal_uL24_KOW"/>
</dbReference>
<dbReference type="NCBIfam" id="TIGR01080">
    <property type="entry name" value="rplX_A_E"/>
    <property type="match status" value="1"/>
</dbReference>
<dbReference type="Pfam" id="PF00467">
    <property type="entry name" value="KOW"/>
    <property type="match status" value="1"/>
</dbReference>
<sequence length="138" mass="16016">MQIQSSKPSKQRLFQREAPLHIKRKMLNSTLSKELRKELGKRSFPLRTQDTVKIMRGKFKGKTGKVVEVNYEKGTVYIEKITRKKSDGTEVFVPIHASNLMIVDLYREDKRRFKRIKAKLAHSAKTEKAKESKKGEVA</sequence>
<dbReference type="Pfam" id="PF16906">
    <property type="entry name" value="Ribosomal_L26"/>
    <property type="match status" value="1"/>
</dbReference>
<dbReference type="InterPro" id="IPR008991">
    <property type="entry name" value="Translation_prot_SH3-like_sf"/>
</dbReference>
<comment type="subunit">
    <text evidence="4">Part of the 50S ribosomal subunit.</text>
</comment>
<dbReference type="GO" id="GO:0015934">
    <property type="term" value="C:large ribosomal subunit"/>
    <property type="evidence" value="ECO:0007669"/>
    <property type="project" value="UniProtKB-UniRule"/>
</dbReference>